<evidence type="ECO:0000256" key="9">
    <source>
        <dbReference type="ARBA" id="ARBA00022989"/>
    </source>
</evidence>
<dbReference type="PRINTS" id="PR00344">
    <property type="entry name" value="BCTRLSENSOR"/>
</dbReference>
<sequence>MTLWLAIAIALIYSAGLFALAVAGDRGRIRLNETRSALVYGLSLAVYATSWTFYGAVGTAVTGGLEFLPIYLGPILLFTLGYPIVRKTLRLGKAMHSTSIADFLSTRYGKSGSVAALVTVIATIGLLPYVALQLKSVAQTLTELSPDIRQNIGTSDVVLAVAGIMALFAILFGTRSVDLTRHNRGLVLTIAAEAIVKLFALMIMAGFAIWLIWNIEPGSSAAPVNPAEIFAADQMDARFWVLTLIAFCAALCLPRQFHMTVVEATVDKPGRLMQWTFPIYLAITTLAVFPITMAGLAYLDGARSAPDMIMLALPLAQGLDWLAIAVFIGGFSAATGMIIVTTIALSAMITNDLVVPVVYRLRQGTGDSTLTMGQQLLWVRRSVVLGFLALAYLYYRTIDNSATLAGLGTISFAAVAQFAPGLIAGLYWKSANRNGMMAGLSAGFASWFLLLIVPAYLGGDPLIAISGDPLVSGVIISLVANISLFALVSVATRPNLVDQAQAASFVALDRELPQDKIGTSGKRVADFRLLLEQFVGSDNARATLTALRQTTGKGYNDLDRADAALVEMSERQLSGILGASSARSLIISTLEGDAVPLEEVVAMFDETSQRLQFSGELLQTAIENIDQGVAVVDQDMRLVAWNSRYVEMFGLPEELVIVGQPIGDLIAHNLGRTEPDGNLVAEEVEKRLGHMRAGRRHALEREQPDGRVLRIMGNPTPQQGYVTSYTDITADRRQEQALETMVEERTRQLTEANAALEKATRSKTRFLAAASHDLVQPMNAARLFTSALSEEIDDGNETSRQLVSQIDHSIEMADKLLRTLLDISKLDGGGLKPNPVTFSVQELFDDLRTQFEGRAADERLDLRVVGSSTWISADKGMLASIMQNLISNALRYTEQGRVLLGARRRGQKIELQVWDSGPGISQDDLESVFEEFRQLRSHSNSEGVGLGLALAQRLARLLGSEIQLVSTPDKGSCFSLTLPETAPETEPARPVAVPATPSGSFDDLEILCIDNEPKALEALSGLLTRWGCEVATATRLDEVETGCPDLLILDYQLDNDVTGDEIYAGLTERWGKKPPVILLTAEDTDATLALCRNLGFERLLKPASPMALRALMGSLVRPSSKKEKTADAAS</sequence>
<dbReference type="Pfam" id="PF12860">
    <property type="entry name" value="PAS_7"/>
    <property type="match status" value="1"/>
</dbReference>
<feature type="transmembrane region" description="Helical" evidence="12">
    <location>
        <begin position="378"/>
        <end position="395"/>
    </location>
</feature>
<evidence type="ECO:0000256" key="6">
    <source>
        <dbReference type="ARBA" id="ARBA00022679"/>
    </source>
</evidence>
<dbReference type="FunFam" id="3.30.565.10:FF:000049">
    <property type="entry name" value="Two-component sensor histidine kinase"/>
    <property type="match status" value="1"/>
</dbReference>
<feature type="domain" description="Response regulatory" evidence="14">
    <location>
        <begin position="1005"/>
        <end position="1116"/>
    </location>
</feature>
<evidence type="ECO:0000256" key="3">
    <source>
        <dbReference type="ARBA" id="ARBA00006434"/>
    </source>
</evidence>
<feature type="transmembrane region" description="Helical" evidence="12">
    <location>
        <begin position="275"/>
        <end position="299"/>
    </location>
</feature>
<dbReference type="PROSITE" id="PS50109">
    <property type="entry name" value="HIS_KIN"/>
    <property type="match status" value="1"/>
</dbReference>
<feature type="transmembrane region" description="Helical" evidence="12">
    <location>
        <begin position="114"/>
        <end position="132"/>
    </location>
</feature>
<dbReference type="InterPro" id="IPR000014">
    <property type="entry name" value="PAS"/>
</dbReference>
<feature type="transmembrane region" description="Helical" evidence="12">
    <location>
        <begin position="470"/>
        <end position="491"/>
    </location>
</feature>
<gene>
    <name evidence="16" type="ORF">SAMN02745824_0222</name>
</gene>
<feature type="transmembrane region" description="Helical" evidence="12">
    <location>
        <begin position="407"/>
        <end position="428"/>
    </location>
</feature>
<evidence type="ECO:0000256" key="11">
    <source>
        <dbReference type="PROSITE-ProRule" id="PRU00169"/>
    </source>
</evidence>
<dbReference type="Pfam" id="PF00512">
    <property type="entry name" value="HisKA"/>
    <property type="match status" value="1"/>
</dbReference>
<feature type="transmembrane region" description="Helical" evidence="12">
    <location>
        <begin position="152"/>
        <end position="174"/>
    </location>
</feature>
<dbReference type="OrthoDB" id="9815202at2"/>
<feature type="transmembrane region" description="Helical" evidence="12">
    <location>
        <begin position="440"/>
        <end position="458"/>
    </location>
</feature>
<dbReference type="PANTHER" id="PTHR43047">
    <property type="entry name" value="TWO-COMPONENT HISTIDINE PROTEIN KINASE"/>
    <property type="match status" value="1"/>
</dbReference>
<dbReference type="InterPro" id="IPR035965">
    <property type="entry name" value="PAS-like_dom_sf"/>
</dbReference>
<feature type="transmembrane region" description="Helical" evidence="12">
    <location>
        <begin position="68"/>
        <end position="85"/>
    </location>
</feature>
<evidence type="ECO:0000256" key="8">
    <source>
        <dbReference type="ARBA" id="ARBA00022777"/>
    </source>
</evidence>
<dbReference type="InterPro" id="IPR036890">
    <property type="entry name" value="HATPase_C_sf"/>
</dbReference>
<dbReference type="SMART" id="SM00388">
    <property type="entry name" value="HisKA"/>
    <property type="match status" value="1"/>
</dbReference>
<dbReference type="GO" id="GO:0000155">
    <property type="term" value="F:phosphorelay sensor kinase activity"/>
    <property type="evidence" value="ECO:0007669"/>
    <property type="project" value="InterPro"/>
</dbReference>
<dbReference type="GO" id="GO:0005886">
    <property type="term" value="C:plasma membrane"/>
    <property type="evidence" value="ECO:0007669"/>
    <property type="project" value="TreeGrafter"/>
</dbReference>
<dbReference type="InterPro" id="IPR011006">
    <property type="entry name" value="CheY-like_superfamily"/>
</dbReference>
<dbReference type="CDD" id="cd00082">
    <property type="entry name" value="HisKA"/>
    <property type="match status" value="1"/>
</dbReference>
<dbReference type="CDD" id="cd00156">
    <property type="entry name" value="REC"/>
    <property type="match status" value="1"/>
</dbReference>
<dbReference type="GO" id="GO:0022857">
    <property type="term" value="F:transmembrane transporter activity"/>
    <property type="evidence" value="ECO:0007669"/>
    <property type="project" value="InterPro"/>
</dbReference>
<dbReference type="SUPFAM" id="SSF55785">
    <property type="entry name" value="PYP-like sensor domain (PAS domain)"/>
    <property type="match status" value="1"/>
</dbReference>
<keyword evidence="8" id="KW-0418">Kinase</keyword>
<feature type="transmembrane region" description="Helical" evidence="12">
    <location>
        <begin position="6"/>
        <end position="25"/>
    </location>
</feature>
<dbReference type="STRING" id="1123272.SAMN02745824_0222"/>
<dbReference type="SUPFAM" id="SSF55874">
    <property type="entry name" value="ATPase domain of HSP90 chaperone/DNA topoisomerase II/histidine kinase"/>
    <property type="match status" value="1"/>
</dbReference>
<dbReference type="RefSeq" id="WP_074203328.1">
    <property type="nucleotide sequence ID" value="NZ_FSQW01000001.1"/>
</dbReference>
<evidence type="ECO:0000313" key="17">
    <source>
        <dbReference type="Proteomes" id="UP000185192"/>
    </source>
</evidence>
<comment type="similarity">
    <text evidence="3">Belongs to the sodium:solute symporter (SSF) (TC 2.A.21) family.</text>
</comment>
<dbReference type="Gene3D" id="3.30.450.20">
    <property type="entry name" value="PAS domain"/>
    <property type="match status" value="1"/>
</dbReference>
<dbReference type="InterPro" id="IPR003594">
    <property type="entry name" value="HATPase_dom"/>
</dbReference>
<evidence type="ECO:0000256" key="10">
    <source>
        <dbReference type="ARBA" id="ARBA00023136"/>
    </source>
</evidence>
<evidence type="ECO:0000256" key="1">
    <source>
        <dbReference type="ARBA" id="ARBA00000085"/>
    </source>
</evidence>
<dbReference type="Gene3D" id="1.20.1730.10">
    <property type="entry name" value="Sodium/glucose cotransporter"/>
    <property type="match status" value="1"/>
</dbReference>
<dbReference type="SUPFAM" id="SSF52172">
    <property type="entry name" value="CheY-like"/>
    <property type="match status" value="1"/>
</dbReference>
<evidence type="ECO:0000256" key="12">
    <source>
        <dbReference type="SAM" id="Phobius"/>
    </source>
</evidence>
<dbReference type="InterPro" id="IPR003661">
    <property type="entry name" value="HisK_dim/P_dom"/>
</dbReference>
<feature type="transmembrane region" description="Helical" evidence="12">
    <location>
        <begin position="237"/>
        <end position="254"/>
    </location>
</feature>
<dbReference type="InterPro" id="IPR038377">
    <property type="entry name" value="Na/Glc_symporter_sf"/>
</dbReference>
<evidence type="ECO:0000256" key="7">
    <source>
        <dbReference type="ARBA" id="ARBA00022692"/>
    </source>
</evidence>
<feature type="domain" description="PAS" evidence="15">
    <location>
        <begin position="614"/>
        <end position="657"/>
    </location>
</feature>
<keyword evidence="10 12" id="KW-0472">Membrane</keyword>
<keyword evidence="6" id="KW-0808">Transferase</keyword>
<dbReference type="Gene3D" id="1.10.287.130">
    <property type="match status" value="1"/>
</dbReference>
<dbReference type="SUPFAM" id="SSF47384">
    <property type="entry name" value="Homodimeric domain of signal transducing histidine kinase"/>
    <property type="match status" value="1"/>
</dbReference>
<dbReference type="Gene3D" id="3.30.565.10">
    <property type="entry name" value="Histidine kinase-like ATPase, C-terminal domain"/>
    <property type="match status" value="1"/>
</dbReference>
<dbReference type="EC" id="2.7.13.3" evidence="4"/>
<dbReference type="GO" id="GO:0009927">
    <property type="term" value="F:histidine phosphotransfer kinase activity"/>
    <property type="evidence" value="ECO:0007669"/>
    <property type="project" value="TreeGrafter"/>
</dbReference>
<comment type="subcellular location">
    <subcellularLocation>
        <location evidence="2">Membrane</location>
        <topology evidence="2">Multi-pass membrane protein</topology>
    </subcellularLocation>
</comment>
<evidence type="ECO:0000259" key="14">
    <source>
        <dbReference type="PROSITE" id="PS50110"/>
    </source>
</evidence>
<evidence type="ECO:0000256" key="4">
    <source>
        <dbReference type="ARBA" id="ARBA00012438"/>
    </source>
</evidence>
<name>A0A1N6CM90_9SPHN</name>
<dbReference type="Proteomes" id="UP000185192">
    <property type="component" value="Unassembled WGS sequence"/>
</dbReference>
<dbReference type="InterPro" id="IPR001789">
    <property type="entry name" value="Sig_transdc_resp-reg_receiver"/>
</dbReference>
<dbReference type="NCBIfam" id="TIGR00229">
    <property type="entry name" value="sensory_box"/>
    <property type="match status" value="1"/>
</dbReference>
<keyword evidence="7 12" id="KW-0812">Transmembrane</keyword>
<accession>A0A1N6CM90</accession>
<dbReference type="InterPro" id="IPR001734">
    <property type="entry name" value="Na/solute_symporter"/>
</dbReference>
<dbReference type="PROSITE" id="PS50110">
    <property type="entry name" value="RESPONSE_REGULATORY"/>
    <property type="match status" value="1"/>
</dbReference>
<dbReference type="CDD" id="cd00130">
    <property type="entry name" value="PAS"/>
    <property type="match status" value="1"/>
</dbReference>
<dbReference type="InterPro" id="IPR005467">
    <property type="entry name" value="His_kinase_dom"/>
</dbReference>
<dbReference type="PROSITE" id="PS50112">
    <property type="entry name" value="PAS"/>
    <property type="match status" value="1"/>
</dbReference>
<feature type="transmembrane region" description="Helical" evidence="12">
    <location>
        <begin position="37"/>
        <end position="56"/>
    </location>
</feature>
<proteinExistence type="inferred from homology"/>
<evidence type="ECO:0000256" key="2">
    <source>
        <dbReference type="ARBA" id="ARBA00004141"/>
    </source>
</evidence>
<dbReference type="EMBL" id="FSQW01000001">
    <property type="protein sequence ID" value="SIN59690.1"/>
    <property type="molecule type" value="Genomic_DNA"/>
</dbReference>
<organism evidence="16 17">
    <name type="scientific">Parasphingorhabdus marina DSM 22363</name>
    <dbReference type="NCBI Taxonomy" id="1123272"/>
    <lineage>
        <taxon>Bacteria</taxon>
        <taxon>Pseudomonadati</taxon>
        <taxon>Pseudomonadota</taxon>
        <taxon>Alphaproteobacteria</taxon>
        <taxon>Sphingomonadales</taxon>
        <taxon>Sphingomonadaceae</taxon>
        <taxon>Parasphingorhabdus</taxon>
    </lineage>
</organism>
<evidence type="ECO:0000313" key="16">
    <source>
        <dbReference type="EMBL" id="SIN59690.1"/>
    </source>
</evidence>
<feature type="transmembrane region" description="Helical" evidence="12">
    <location>
        <begin position="186"/>
        <end position="213"/>
    </location>
</feature>
<reference evidence="17" key="1">
    <citation type="submission" date="2016-11" db="EMBL/GenBank/DDBJ databases">
        <authorList>
            <person name="Varghese N."/>
            <person name="Submissions S."/>
        </authorList>
    </citation>
    <scope>NUCLEOTIDE SEQUENCE [LARGE SCALE GENOMIC DNA]</scope>
    <source>
        <strain evidence="17">DSM 22363</strain>
    </source>
</reference>
<feature type="transmembrane region" description="Helical" evidence="12">
    <location>
        <begin position="319"/>
        <end position="345"/>
    </location>
</feature>
<keyword evidence="5 11" id="KW-0597">Phosphoprotein</keyword>
<evidence type="ECO:0000259" key="15">
    <source>
        <dbReference type="PROSITE" id="PS50112"/>
    </source>
</evidence>
<dbReference type="InterPro" id="IPR036097">
    <property type="entry name" value="HisK_dim/P_sf"/>
</dbReference>
<dbReference type="Pfam" id="PF00072">
    <property type="entry name" value="Response_reg"/>
    <property type="match status" value="1"/>
</dbReference>
<dbReference type="PROSITE" id="PS50283">
    <property type="entry name" value="NA_SOLUT_SYMP_3"/>
    <property type="match status" value="1"/>
</dbReference>
<feature type="domain" description="Histidine kinase" evidence="13">
    <location>
        <begin position="769"/>
        <end position="982"/>
    </location>
</feature>
<dbReference type="SMART" id="SM00387">
    <property type="entry name" value="HATPase_c"/>
    <property type="match status" value="1"/>
</dbReference>
<evidence type="ECO:0000256" key="5">
    <source>
        <dbReference type="ARBA" id="ARBA00022553"/>
    </source>
</evidence>
<keyword evidence="17" id="KW-1185">Reference proteome</keyword>
<dbReference type="SMART" id="SM00091">
    <property type="entry name" value="PAS"/>
    <property type="match status" value="1"/>
</dbReference>
<dbReference type="InterPro" id="IPR004358">
    <property type="entry name" value="Sig_transdc_His_kin-like_C"/>
</dbReference>
<dbReference type="AlphaFoldDB" id="A0A1N6CM90"/>
<feature type="modified residue" description="4-aspartylphosphate" evidence="11">
    <location>
        <position position="1050"/>
    </location>
</feature>
<dbReference type="CDD" id="cd10322">
    <property type="entry name" value="SLC5sbd"/>
    <property type="match status" value="1"/>
</dbReference>
<keyword evidence="9 12" id="KW-1133">Transmembrane helix</keyword>
<dbReference type="PANTHER" id="PTHR43047:SF9">
    <property type="entry name" value="HISTIDINE KINASE"/>
    <property type="match status" value="1"/>
</dbReference>
<protein>
    <recommendedName>
        <fullName evidence="4">histidine kinase</fullName>
        <ecNumber evidence="4">2.7.13.3</ecNumber>
    </recommendedName>
</protein>
<evidence type="ECO:0000259" key="13">
    <source>
        <dbReference type="PROSITE" id="PS50109"/>
    </source>
</evidence>
<dbReference type="Gene3D" id="3.40.50.2300">
    <property type="match status" value="1"/>
</dbReference>
<dbReference type="Pfam" id="PF02518">
    <property type="entry name" value="HATPase_c"/>
    <property type="match status" value="1"/>
</dbReference>
<dbReference type="SMART" id="SM00448">
    <property type="entry name" value="REC"/>
    <property type="match status" value="1"/>
</dbReference>
<comment type="catalytic activity">
    <reaction evidence="1">
        <text>ATP + protein L-histidine = ADP + protein N-phospho-L-histidine.</text>
        <dbReference type="EC" id="2.7.13.3"/>
    </reaction>
</comment>